<feature type="compositionally biased region" description="Pro residues" evidence="6">
    <location>
        <begin position="360"/>
        <end position="373"/>
    </location>
</feature>
<sequence>SNSKVCVTVGPLFIHQLQVIFLDLLTVYKVYSQKISEAVATQGALATRHDIVRKMRTVKKEVLKLLSVFIEKSGEPDSPPAQVAQGFLPPVLDPILLDYKTGVPQARDAEVLGLFTVVIDKLKGEVLEEVPRILDSTFMVTLEMITQNFEDHPEHRVKFFSLLGAVNKHCFSALFKLPADHQRYVVDSIVWSMKHTGRDISELGLAILLELLQNVQKAPDIQQGFYGSFLLPLISDVLAVLTDRLHKSGFRQHAELLALMFGLVARNEVTVRSAPDGAHAGMGGGGMGAGGMGAGGMGAGSMSAGMNAGMGMHMGGMPGGMQPGGMQPGMMQPGMMQPGMMQPGMMQPGMMAMSGYPGAPGSPPCQQPGPAPPAGHVAGVSGQSLPSGISGAHPPLPLRRGRWTAIPTRTLWTNGRTGIMMNRSNR</sequence>
<keyword evidence="3" id="KW-0813">Transport</keyword>
<comment type="caution">
    <text evidence="8">The sequence shown here is derived from an EMBL/GenBank/DDBJ whole genome shotgun (WGS) entry which is preliminary data.</text>
</comment>
<evidence type="ECO:0000256" key="2">
    <source>
        <dbReference type="ARBA" id="ARBA00009466"/>
    </source>
</evidence>
<keyword evidence="4" id="KW-0653">Protein transport</keyword>
<keyword evidence="5" id="KW-0539">Nucleus</keyword>
<dbReference type="InterPro" id="IPR045065">
    <property type="entry name" value="XPO1/5"/>
</dbReference>
<dbReference type="SMART" id="SM01102">
    <property type="entry name" value="CRM1_C"/>
    <property type="match status" value="1"/>
</dbReference>
<dbReference type="InterPro" id="IPR011989">
    <property type="entry name" value="ARM-like"/>
</dbReference>
<keyword evidence="9" id="KW-1185">Reference proteome</keyword>
<name>A0ABQ6N535_9STRA</name>
<evidence type="ECO:0000256" key="6">
    <source>
        <dbReference type="SAM" id="MobiDB-lite"/>
    </source>
</evidence>
<comment type="subcellular location">
    <subcellularLocation>
        <location evidence="1">Nucleus</location>
    </subcellularLocation>
</comment>
<reference evidence="8 9" key="1">
    <citation type="journal article" date="2023" name="Commun. Biol.">
        <title>Genome analysis of Parmales, the sister group of diatoms, reveals the evolutionary specialization of diatoms from phago-mixotrophs to photoautotrophs.</title>
        <authorList>
            <person name="Ban H."/>
            <person name="Sato S."/>
            <person name="Yoshikawa S."/>
            <person name="Yamada K."/>
            <person name="Nakamura Y."/>
            <person name="Ichinomiya M."/>
            <person name="Sato N."/>
            <person name="Blanc-Mathieu R."/>
            <person name="Endo H."/>
            <person name="Kuwata A."/>
            <person name="Ogata H."/>
        </authorList>
    </citation>
    <scope>NUCLEOTIDE SEQUENCE [LARGE SCALE GENOMIC DNA]</scope>
</reference>
<proteinExistence type="inferred from homology"/>
<dbReference type="Proteomes" id="UP001165060">
    <property type="component" value="Unassembled WGS sequence"/>
</dbReference>
<comment type="similarity">
    <text evidence="2">Belongs to the exportin family.</text>
</comment>
<dbReference type="PANTHER" id="PTHR11223">
    <property type="entry name" value="EXPORTIN 1/5"/>
    <property type="match status" value="1"/>
</dbReference>
<gene>
    <name evidence="8" type="ORF">TeGR_g11582</name>
</gene>
<dbReference type="InterPro" id="IPR016024">
    <property type="entry name" value="ARM-type_fold"/>
</dbReference>
<feature type="domain" description="Exportin-1 C-terminal" evidence="7">
    <location>
        <begin position="16"/>
        <end position="284"/>
    </location>
</feature>
<evidence type="ECO:0000259" key="7">
    <source>
        <dbReference type="SMART" id="SM01102"/>
    </source>
</evidence>
<dbReference type="PANTHER" id="PTHR11223:SF2">
    <property type="entry name" value="EXPORTIN-1"/>
    <property type="match status" value="1"/>
</dbReference>
<evidence type="ECO:0000256" key="5">
    <source>
        <dbReference type="ARBA" id="ARBA00023242"/>
    </source>
</evidence>
<evidence type="ECO:0000313" key="9">
    <source>
        <dbReference type="Proteomes" id="UP001165060"/>
    </source>
</evidence>
<dbReference type="SUPFAM" id="SSF48371">
    <property type="entry name" value="ARM repeat"/>
    <property type="match status" value="1"/>
</dbReference>
<dbReference type="Gene3D" id="1.25.10.10">
    <property type="entry name" value="Leucine-rich Repeat Variant"/>
    <property type="match status" value="1"/>
</dbReference>
<organism evidence="8 9">
    <name type="scientific">Tetraparma gracilis</name>
    <dbReference type="NCBI Taxonomy" id="2962635"/>
    <lineage>
        <taxon>Eukaryota</taxon>
        <taxon>Sar</taxon>
        <taxon>Stramenopiles</taxon>
        <taxon>Ochrophyta</taxon>
        <taxon>Bolidophyceae</taxon>
        <taxon>Parmales</taxon>
        <taxon>Triparmaceae</taxon>
        <taxon>Tetraparma</taxon>
    </lineage>
</organism>
<feature type="non-terminal residue" evidence="8">
    <location>
        <position position="1"/>
    </location>
</feature>
<evidence type="ECO:0000256" key="4">
    <source>
        <dbReference type="ARBA" id="ARBA00022927"/>
    </source>
</evidence>
<dbReference type="InterPro" id="IPR014877">
    <property type="entry name" value="XPO1_C_dom"/>
</dbReference>
<evidence type="ECO:0000256" key="3">
    <source>
        <dbReference type="ARBA" id="ARBA00022448"/>
    </source>
</evidence>
<accession>A0ABQ6N535</accession>
<evidence type="ECO:0000256" key="1">
    <source>
        <dbReference type="ARBA" id="ARBA00004123"/>
    </source>
</evidence>
<dbReference type="Pfam" id="PF08767">
    <property type="entry name" value="CRM1_C"/>
    <property type="match status" value="1"/>
</dbReference>
<evidence type="ECO:0000313" key="8">
    <source>
        <dbReference type="EMBL" id="GMI39796.1"/>
    </source>
</evidence>
<dbReference type="EMBL" id="BRYB01002108">
    <property type="protein sequence ID" value="GMI39796.1"/>
    <property type="molecule type" value="Genomic_DNA"/>
</dbReference>
<protein>
    <recommendedName>
        <fullName evidence="7">Exportin-1 C-terminal domain-containing protein</fullName>
    </recommendedName>
</protein>
<feature type="region of interest" description="Disordered" evidence="6">
    <location>
        <begin position="359"/>
        <end position="378"/>
    </location>
</feature>